<comment type="similarity">
    <text evidence="2 14 16">Belongs to the TonB-dependent receptor family.</text>
</comment>
<dbReference type="EMBL" id="LR743508">
    <property type="protein sequence ID" value="CAA2110426.1"/>
    <property type="molecule type" value="Genomic_DNA"/>
</dbReference>
<dbReference type="Pfam" id="PF00593">
    <property type="entry name" value="TonB_dep_Rec_b-barrel"/>
    <property type="match status" value="1"/>
</dbReference>
<evidence type="ECO:0000256" key="2">
    <source>
        <dbReference type="ARBA" id="ARBA00009810"/>
    </source>
</evidence>
<evidence type="ECO:0000256" key="1">
    <source>
        <dbReference type="ARBA" id="ARBA00004571"/>
    </source>
</evidence>
<organism evidence="20">
    <name type="scientific">Variovorax paradoxus</name>
    <dbReference type="NCBI Taxonomy" id="34073"/>
    <lineage>
        <taxon>Bacteria</taxon>
        <taxon>Pseudomonadati</taxon>
        <taxon>Pseudomonadota</taxon>
        <taxon>Betaproteobacteria</taxon>
        <taxon>Burkholderiales</taxon>
        <taxon>Comamonadaceae</taxon>
        <taxon>Variovorax</taxon>
    </lineage>
</organism>
<dbReference type="InterPro" id="IPR010917">
    <property type="entry name" value="TonB_rcpt_CS"/>
</dbReference>
<dbReference type="PANTHER" id="PTHR32552">
    <property type="entry name" value="FERRICHROME IRON RECEPTOR-RELATED"/>
    <property type="match status" value="1"/>
</dbReference>
<evidence type="ECO:0000256" key="17">
    <source>
        <dbReference type="SAM" id="SignalP"/>
    </source>
</evidence>
<keyword evidence="6 14" id="KW-0812">Transmembrane</keyword>
<evidence type="ECO:0000256" key="13">
    <source>
        <dbReference type="ARBA" id="ARBA00023237"/>
    </source>
</evidence>
<dbReference type="PROSITE" id="PS01156">
    <property type="entry name" value="TONB_DEPENDENT_REC_2"/>
    <property type="match status" value="1"/>
</dbReference>
<evidence type="ECO:0000256" key="10">
    <source>
        <dbReference type="ARBA" id="ARBA00023077"/>
    </source>
</evidence>
<evidence type="ECO:0000259" key="19">
    <source>
        <dbReference type="Pfam" id="PF07715"/>
    </source>
</evidence>
<accession>A0A679JBR4</accession>
<reference evidence="20" key="1">
    <citation type="submission" date="2019-12" db="EMBL/GenBank/DDBJ databases">
        <authorList>
            <person name="Cremers G."/>
        </authorList>
    </citation>
    <scope>NUCLEOTIDE SEQUENCE</scope>
    <source>
        <strain evidence="20">Vvax</strain>
    </source>
</reference>
<evidence type="ECO:0000256" key="3">
    <source>
        <dbReference type="ARBA" id="ARBA00022448"/>
    </source>
</evidence>
<dbReference type="AlphaFoldDB" id="A0A679JBR4"/>
<dbReference type="SUPFAM" id="SSF56935">
    <property type="entry name" value="Porins"/>
    <property type="match status" value="1"/>
</dbReference>
<dbReference type="Gene3D" id="2.40.170.20">
    <property type="entry name" value="TonB-dependent receptor, beta-barrel domain"/>
    <property type="match status" value="1"/>
</dbReference>
<keyword evidence="9" id="KW-0406">Ion transport</keyword>
<evidence type="ECO:0000256" key="8">
    <source>
        <dbReference type="ARBA" id="ARBA00023004"/>
    </source>
</evidence>
<dbReference type="GO" id="GO:0038023">
    <property type="term" value="F:signaling receptor activity"/>
    <property type="evidence" value="ECO:0007669"/>
    <property type="project" value="InterPro"/>
</dbReference>
<keyword evidence="11 14" id="KW-0472">Membrane</keyword>
<dbReference type="GO" id="GO:0015891">
    <property type="term" value="P:siderophore transport"/>
    <property type="evidence" value="ECO:0007669"/>
    <property type="project" value="InterPro"/>
</dbReference>
<evidence type="ECO:0000256" key="5">
    <source>
        <dbReference type="ARBA" id="ARBA00022496"/>
    </source>
</evidence>
<feature type="chain" id="PRO_5025592851" evidence="17">
    <location>
        <begin position="42"/>
        <end position="734"/>
    </location>
</feature>
<dbReference type="InterPro" id="IPR036942">
    <property type="entry name" value="Beta-barrel_TonB_sf"/>
</dbReference>
<feature type="domain" description="TonB-dependent receptor plug" evidence="19">
    <location>
        <begin position="99"/>
        <end position="194"/>
    </location>
</feature>
<keyword evidence="10 16" id="KW-0798">TonB box</keyword>
<keyword evidence="4 14" id="KW-1134">Transmembrane beta strand</keyword>
<keyword evidence="5" id="KW-0410">Iron transport</keyword>
<keyword evidence="3 14" id="KW-0813">Transport</keyword>
<evidence type="ECO:0000256" key="9">
    <source>
        <dbReference type="ARBA" id="ARBA00023065"/>
    </source>
</evidence>
<evidence type="ECO:0000256" key="14">
    <source>
        <dbReference type="PROSITE-ProRule" id="PRU01360"/>
    </source>
</evidence>
<dbReference type="NCBIfam" id="TIGR01783">
    <property type="entry name" value="TonB-siderophor"/>
    <property type="match status" value="1"/>
</dbReference>
<evidence type="ECO:0000256" key="15">
    <source>
        <dbReference type="PROSITE-ProRule" id="PRU10144"/>
    </source>
</evidence>
<dbReference type="InterPro" id="IPR037066">
    <property type="entry name" value="Plug_dom_sf"/>
</dbReference>
<keyword evidence="7 17" id="KW-0732">Signal</keyword>
<feature type="short sequence motif" description="TonB C-terminal box" evidence="15">
    <location>
        <begin position="717"/>
        <end position="734"/>
    </location>
</feature>
<sequence>MPSSLGRAPRTNSFFALKPLAQLARQCLGGSLALLAVGAMAQTATGTADNATTTSSTGTSLQEVVVTDQAQSIGGLQKTYSGGQLARGGSLGILGITDLMNVPFSTTNYTSELIENQQGITISDVVMNDASVRTLQARGGYGDDFQIRGFSVGSRDVSMNGLYGLAPSTRMPVEMLERVEVLKGPGSLTNGVGPNGSVGGSINVVTKRAADVPLTRLTGTYMGDRQFGTHLDVGRRFGQDNQWGVRVNGVWRNGEGNIDGGRQRLGLGSIGLDYAGDRLRWSMDGLYTSGRTNEFRPQSAFLAGITQVPTPPDSRSTFYPGAQLTDKAKTVISRLEYDISDSTMVYGSVGYSDVTSNQGFPTAVQRINTLGNFTVRNGYYDEYNQTSSGEIGIRTKFKTGSIGHTVVVAGNRMERETGYFYQLTTAAAASNIYNPSPLPAINFPRGQPSKSAELVQSSVAIADTMSFFGDRLLATVGLRDQTINQKSVNGSTAYDASSVTPLVGVVLKPQQNISIYGNYTAGLTAGGVAGPTTANRGEVFAPQKSKQYEVGVKVDWGTLMTQVALYDIRKPNAQTDPTTLVYSFGGEQRNRGIEFTAYGEIQRGLRAMASASFNDAKLTRTPGGVNQGNDANGVPDRTFNIGLDWDLPWVPGLSLNGRVINTSSLYYDAANLLRMPSWTRVDLGARYVVKMGGKPVVLRANLENATNKSYWVTTTGYATVGAPRTLMLSASIDF</sequence>
<evidence type="ECO:0000256" key="4">
    <source>
        <dbReference type="ARBA" id="ARBA00022452"/>
    </source>
</evidence>
<dbReference type="InterPro" id="IPR012910">
    <property type="entry name" value="Plug_dom"/>
</dbReference>
<dbReference type="InterPro" id="IPR010105">
    <property type="entry name" value="TonB_sidphr_rcpt"/>
</dbReference>
<keyword evidence="12 20" id="KW-0675">Receptor</keyword>
<keyword evidence="8" id="KW-0408">Iron</keyword>
<evidence type="ECO:0000256" key="11">
    <source>
        <dbReference type="ARBA" id="ARBA00023136"/>
    </source>
</evidence>
<dbReference type="GO" id="GO:0009279">
    <property type="term" value="C:cell outer membrane"/>
    <property type="evidence" value="ECO:0007669"/>
    <property type="project" value="UniProtKB-SubCell"/>
</dbReference>
<comment type="subcellular location">
    <subcellularLocation>
        <location evidence="1 14">Cell outer membrane</location>
        <topology evidence="1 14">Multi-pass membrane protein</topology>
    </subcellularLocation>
</comment>
<proteinExistence type="inferred from homology"/>
<dbReference type="InterPro" id="IPR039426">
    <property type="entry name" value="TonB-dep_rcpt-like"/>
</dbReference>
<evidence type="ECO:0000313" key="20">
    <source>
        <dbReference type="EMBL" id="CAA2110426.1"/>
    </source>
</evidence>
<dbReference type="Gene3D" id="2.170.130.10">
    <property type="entry name" value="TonB-dependent receptor, plug domain"/>
    <property type="match status" value="1"/>
</dbReference>
<keyword evidence="13 14" id="KW-0998">Cell outer membrane</keyword>
<gene>
    <name evidence="20" type="primary">fcuA_4</name>
    <name evidence="20" type="ORF">VVAX_06669</name>
</gene>
<feature type="signal peptide" evidence="17">
    <location>
        <begin position="1"/>
        <end position="41"/>
    </location>
</feature>
<dbReference type="CDD" id="cd01347">
    <property type="entry name" value="ligand_gated_channel"/>
    <property type="match status" value="1"/>
</dbReference>
<protein>
    <submittedName>
        <fullName evidence="20">Ferrichrome receptor FcuA</fullName>
    </submittedName>
</protein>
<evidence type="ECO:0000256" key="12">
    <source>
        <dbReference type="ARBA" id="ARBA00023170"/>
    </source>
</evidence>
<dbReference type="GO" id="GO:0015344">
    <property type="term" value="F:siderophore uptake transmembrane transporter activity"/>
    <property type="evidence" value="ECO:0007669"/>
    <property type="project" value="TreeGrafter"/>
</dbReference>
<dbReference type="Pfam" id="PF07715">
    <property type="entry name" value="Plug"/>
    <property type="match status" value="1"/>
</dbReference>
<evidence type="ECO:0000256" key="6">
    <source>
        <dbReference type="ARBA" id="ARBA00022692"/>
    </source>
</evidence>
<evidence type="ECO:0000259" key="18">
    <source>
        <dbReference type="Pfam" id="PF00593"/>
    </source>
</evidence>
<dbReference type="PANTHER" id="PTHR32552:SF82">
    <property type="entry name" value="FCUA PROTEIN"/>
    <property type="match status" value="1"/>
</dbReference>
<name>A0A679JBR4_VARPD</name>
<feature type="domain" description="TonB-dependent receptor-like beta-barrel" evidence="18">
    <location>
        <begin position="288"/>
        <end position="704"/>
    </location>
</feature>
<dbReference type="InterPro" id="IPR000531">
    <property type="entry name" value="Beta-barrel_TonB"/>
</dbReference>
<evidence type="ECO:0000256" key="16">
    <source>
        <dbReference type="RuleBase" id="RU003357"/>
    </source>
</evidence>
<evidence type="ECO:0000256" key="7">
    <source>
        <dbReference type="ARBA" id="ARBA00022729"/>
    </source>
</evidence>
<dbReference type="PROSITE" id="PS52016">
    <property type="entry name" value="TONB_DEPENDENT_REC_3"/>
    <property type="match status" value="1"/>
</dbReference>